<evidence type="ECO:0000256" key="12">
    <source>
        <dbReference type="RuleBase" id="RU004279"/>
    </source>
</evidence>
<comment type="similarity">
    <text evidence="2 12">Belongs to the RNA polymerase beta' chain family.</text>
</comment>
<feature type="compositionally biased region" description="Acidic residues" evidence="13">
    <location>
        <begin position="1138"/>
        <end position="1168"/>
    </location>
</feature>
<dbReference type="CDD" id="cd01435">
    <property type="entry name" value="RNAP_I_RPA1_N"/>
    <property type="match status" value="1"/>
</dbReference>
<dbReference type="InterPro" id="IPR000722">
    <property type="entry name" value="RNA_pol_asu"/>
</dbReference>
<keyword evidence="10" id="KW-0539">Nucleus</keyword>
<evidence type="ECO:0000256" key="2">
    <source>
        <dbReference type="ARBA" id="ARBA00006460"/>
    </source>
</evidence>
<dbReference type="InterPro" id="IPR045867">
    <property type="entry name" value="DNA-dir_RpoC_beta_prime"/>
</dbReference>
<dbReference type="InterPro" id="IPR007083">
    <property type="entry name" value="RNA_pol_Rpb1_4"/>
</dbReference>
<dbReference type="GO" id="GO:0046872">
    <property type="term" value="F:metal ion binding"/>
    <property type="evidence" value="ECO:0007669"/>
    <property type="project" value="UniProtKB-KW"/>
</dbReference>
<feature type="region of interest" description="Disordered" evidence="13">
    <location>
        <begin position="1097"/>
        <end position="1170"/>
    </location>
</feature>
<dbReference type="InterPro" id="IPR038120">
    <property type="entry name" value="Rpb1_funnel_sf"/>
</dbReference>
<dbReference type="GO" id="GO:0006351">
    <property type="term" value="P:DNA-templated transcription"/>
    <property type="evidence" value="ECO:0007669"/>
    <property type="project" value="InterPro"/>
</dbReference>
<comment type="function">
    <text evidence="12">DNA-dependent RNA polymerase catalyzes the transcription of DNA into RNA using the four ribonucleoside triphosphates as substrates.</text>
</comment>
<evidence type="ECO:0000256" key="10">
    <source>
        <dbReference type="ARBA" id="ARBA00023242"/>
    </source>
</evidence>
<reference evidence="15" key="1">
    <citation type="journal article" date="2024" name="BMC Genomics">
        <title>Functional annotation of a divergent genome using sequence and structure-based similarity.</title>
        <authorList>
            <person name="Svedberg D."/>
            <person name="Winiger R.R."/>
            <person name="Berg A."/>
            <person name="Sharma H."/>
            <person name="Tellgren-Roth C."/>
            <person name="Debrunner-Vossbrinck B.A."/>
            <person name="Vossbrinck C.R."/>
            <person name="Barandun J."/>
        </authorList>
    </citation>
    <scope>NUCLEOTIDE SEQUENCE</scope>
    <source>
        <strain evidence="15">Illinois isolate</strain>
    </source>
</reference>
<feature type="compositionally biased region" description="Acidic residues" evidence="13">
    <location>
        <begin position="1114"/>
        <end position="1123"/>
    </location>
</feature>
<keyword evidence="6" id="KW-0479">Metal-binding</keyword>
<keyword evidence="7" id="KW-0862">Zinc</keyword>
<evidence type="ECO:0000256" key="3">
    <source>
        <dbReference type="ARBA" id="ARBA00022478"/>
    </source>
</evidence>
<evidence type="ECO:0000256" key="8">
    <source>
        <dbReference type="ARBA" id="ARBA00022842"/>
    </source>
</evidence>
<dbReference type="EMBL" id="CP142736">
    <property type="protein sequence ID" value="WUR04983.1"/>
    <property type="molecule type" value="Genomic_DNA"/>
</dbReference>
<feature type="compositionally biased region" description="Basic and acidic residues" evidence="13">
    <location>
        <begin position="1097"/>
        <end position="1113"/>
    </location>
</feature>
<evidence type="ECO:0000313" key="15">
    <source>
        <dbReference type="EMBL" id="WUR04983.1"/>
    </source>
</evidence>
<dbReference type="Gene3D" id="3.30.1490.180">
    <property type="entry name" value="RNA polymerase ii"/>
    <property type="match status" value="1"/>
</dbReference>
<dbReference type="Pfam" id="PF04983">
    <property type="entry name" value="RNA_pol_Rpb1_3"/>
    <property type="match status" value="1"/>
</dbReference>
<dbReference type="InterPro" id="IPR042102">
    <property type="entry name" value="RNA_pol_Rpb1_3_sf"/>
</dbReference>
<evidence type="ECO:0000256" key="1">
    <source>
        <dbReference type="ARBA" id="ARBA00004123"/>
    </source>
</evidence>
<evidence type="ECO:0000256" key="11">
    <source>
        <dbReference type="ARBA" id="ARBA00048552"/>
    </source>
</evidence>
<keyword evidence="3 12" id="KW-0240">DNA-directed RNA polymerase</keyword>
<proteinExistence type="inferred from homology"/>
<accession>A0AAX4JG63</accession>
<dbReference type="InterPro" id="IPR044893">
    <property type="entry name" value="RNA_pol_Rpb1_clamp_domain"/>
</dbReference>
<keyword evidence="9 12" id="KW-0804">Transcription</keyword>
<feature type="compositionally biased region" description="Basic and acidic residues" evidence="13">
    <location>
        <begin position="1124"/>
        <end position="1133"/>
    </location>
</feature>
<dbReference type="GO" id="GO:0005736">
    <property type="term" value="C:RNA polymerase I complex"/>
    <property type="evidence" value="ECO:0007669"/>
    <property type="project" value="TreeGrafter"/>
</dbReference>
<evidence type="ECO:0000256" key="9">
    <source>
        <dbReference type="ARBA" id="ARBA00023163"/>
    </source>
</evidence>
<dbReference type="Pfam" id="PF04997">
    <property type="entry name" value="RNA_pol_Rpb1_1"/>
    <property type="match status" value="1"/>
</dbReference>
<keyword evidence="8" id="KW-0460">Magnesium</keyword>
<organism evidence="15 16">
    <name type="scientific">Vairimorpha necatrix</name>
    <dbReference type="NCBI Taxonomy" id="6039"/>
    <lineage>
        <taxon>Eukaryota</taxon>
        <taxon>Fungi</taxon>
        <taxon>Fungi incertae sedis</taxon>
        <taxon>Microsporidia</taxon>
        <taxon>Nosematidae</taxon>
        <taxon>Vairimorpha</taxon>
    </lineage>
</organism>
<dbReference type="Gene3D" id="1.10.274.100">
    <property type="entry name" value="RNA polymerase Rpb1, domain 3"/>
    <property type="match status" value="1"/>
</dbReference>
<dbReference type="Proteomes" id="UP001334084">
    <property type="component" value="Chromosome 11"/>
</dbReference>
<dbReference type="KEGG" id="vnx:VNE69_11146"/>
<dbReference type="Pfam" id="PF05000">
    <property type="entry name" value="RNA_pol_Rpb1_4"/>
    <property type="match status" value="1"/>
</dbReference>
<dbReference type="InterPro" id="IPR007080">
    <property type="entry name" value="RNA_pol_Rpb1_1"/>
</dbReference>
<dbReference type="InterPro" id="IPR047107">
    <property type="entry name" value="DNA-dir_RNA_pol1_lsu_C"/>
</dbReference>
<dbReference type="GeneID" id="90542820"/>
<dbReference type="Gene3D" id="3.30.70.2850">
    <property type="match status" value="1"/>
</dbReference>
<evidence type="ECO:0000259" key="14">
    <source>
        <dbReference type="SMART" id="SM00663"/>
    </source>
</evidence>
<dbReference type="InterPro" id="IPR015699">
    <property type="entry name" value="DNA-dir_RNA_pol1_lsu_N"/>
</dbReference>
<feature type="domain" description="RNA polymerase N-terminal" evidence="14">
    <location>
        <begin position="243"/>
        <end position="534"/>
    </location>
</feature>
<dbReference type="Pfam" id="PF04998">
    <property type="entry name" value="RNA_pol_Rpb1_5"/>
    <property type="match status" value="1"/>
</dbReference>
<dbReference type="InterPro" id="IPR007066">
    <property type="entry name" value="RNA_pol_Rpb1_3"/>
</dbReference>
<dbReference type="Gene3D" id="2.40.40.20">
    <property type="match status" value="1"/>
</dbReference>
<evidence type="ECO:0000256" key="7">
    <source>
        <dbReference type="ARBA" id="ARBA00022833"/>
    </source>
</evidence>
<evidence type="ECO:0000256" key="6">
    <source>
        <dbReference type="ARBA" id="ARBA00022723"/>
    </source>
</evidence>
<sequence length="1385" mass="157462">MFTSYIPDKISFTFYKDEEIVKMSVMEIIQPLSLDAFGHPFPDGLSDPRMGPHNNEFLCKTCNLSYLSCPGHFGYIKLRSPVFNPLLFNTMYALLRSVCHKCGLLKITNNQRLIHYLKLNLLKKGLSIDNLEYLDSYKDETQLCKKIADILLDTKNTKTISSNYHHQDYANKILKSAIMRMKCVKCKNKNQKVTFNKNLKISRVQENNSQKIFTIEEIIEIFQKTFKNEKNIMEGMFSSLDYKMFFIYNISVPPVKFRPVSYYNGKAYENPQNLHYIRILKINLELETNSDFWPELQAAVLVYFDSSKSSYGRNDNAAGHKQILEKKEGLFRRNIMGKRVNFAARSVISPDPNLHTREMGIPKIFAQKLTFPEKVNSNNYDRLRKSVINGKEYPGANAIQVGKNLQSLEHIGYDKRVILANQLLSGNKVVWRHLSTGDVVLINRQPTLHKQSIMGHKVKVLEGEKTLRMHYVNCKPYNADFDGDEMNVHFPQSYVATAEAEDLVLNDKMYLVPTNGEPIRGLTQDHIVGASILTLKDSFYTREHYIDLLQTALPDRRLILDNPCITKPVRLYSGKQIVSGLLKNLKLNVNLSNKGKIGQRTWVGHEEEAFANFLDGEMVTGILDKNVIGPTQFSLVHACGQLHGFDIANDLLTYFGRIVNRYLFIFGFTVRIDDLLLDVEADKIRNDIIKEGCESAKIKQKKFINENADYYINSTKTAQLDSIIREEMNKVTTSIVETSVPEGQLKKFPLNNMGLIIITGAKGSMVNLSQISGSLGQQELEGKRVAHMISGKTLPCFTKFESSPNAGGYVFQRFLTGVNPPEFFFHCMAGREGLIDTAVKTSRSGYLQRCLIKHLEGLKVEYDLSVRMGSKIVQYVYGEDGLDCTKSSYLKQIDFLKKNRKNFTNKNMENFFKSLNFTNKEWRDLIYNEEEEIKSICKEDYVDSLVDPGEAVGVIAGQSIGEPSTQMTLNTFHLAGVGAKNVTLGIPRLREIVMVASKKIQTPLISVPIIKEVPQEAIDALQRITLDECINEVTVTEKLITKQGTFMKEIRINISILKHEKYAVPVLDSLFLFELGKKIRKLSKLSGGINISEITTRETSIKENQEAAPTKETDSDEDEDSEHDDDKETEKIVTENLVLEEEKVENEINEENEEEQGEGEQAEEENDNTEPVFKTINFKKVSSKCYEFVSYYPADFNFLLLPIIESIFPKILVKEHKDILKATVSKENIFIEGSNFLSLLSLIKTENGVIDPLEYFDIYKSSSNDIYSICNTFGIEAAREAIINEIITVFDVYGIEIDIRHLMLVADYMTRTGEYLAFNRIGLGVCDSPLQKMSFESCFANLKKASEFHMTDNLDNPSASLTVGTPVKVGTSIFDLLYDMNAYTV</sequence>
<dbReference type="GO" id="GO:0003899">
    <property type="term" value="F:DNA-directed RNA polymerase activity"/>
    <property type="evidence" value="ECO:0007669"/>
    <property type="project" value="UniProtKB-EC"/>
</dbReference>
<dbReference type="PANTHER" id="PTHR19376:SF11">
    <property type="entry name" value="DNA-DIRECTED RNA POLYMERASE I SUBUNIT RPA1"/>
    <property type="match status" value="1"/>
</dbReference>
<comment type="subcellular location">
    <subcellularLocation>
        <location evidence="1">Nucleus</location>
    </subcellularLocation>
</comment>
<dbReference type="PANTHER" id="PTHR19376">
    <property type="entry name" value="DNA-DIRECTED RNA POLYMERASE"/>
    <property type="match status" value="1"/>
</dbReference>
<dbReference type="Pfam" id="PF00623">
    <property type="entry name" value="RNA_pol_Rpb1_2"/>
    <property type="match status" value="1"/>
</dbReference>
<keyword evidence="5 12" id="KW-0548">Nucleotidyltransferase</keyword>
<dbReference type="Gene3D" id="6.20.50.80">
    <property type="match status" value="1"/>
</dbReference>
<dbReference type="Gene3D" id="4.10.860.120">
    <property type="entry name" value="RNA polymerase II, clamp domain"/>
    <property type="match status" value="1"/>
</dbReference>
<dbReference type="Gene3D" id="1.10.132.30">
    <property type="match status" value="1"/>
</dbReference>
<dbReference type="InterPro" id="IPR007081">
    <property type="entry name" value="RNA_pol_Rpb1_5"/>
</dbReference>
<dbReference type="RefSeq" id="XP_065331128.1">
    <property type="nucleotide sequence ID" value="XM_065475056.1"/>
</dbReference>
<dbReference type="SMART" id="SM00663">
    <property type="entry name" value="RPOLA_N"/>
    <property type="match status" value="1"/>
</dbReference>
<keyword evidence="16" id="KW-1185">Reference proteome</keyword>
<comment type="catalytic activity">
    <reaction evidence="11 12">
        <text>RNA(n) + a ribonucleoside 5'-triphosphate = RNA(n+1) + diphosphate</text>
        <dbReference type="Rhea" id="RHEA:21248"/>
        <dbReference type="Rhea" id="RHEA-COMP:14527"/>
        <dbReference type="Rhea" id="RHEA-COMP:17342"/>
        <dbReference type="ChEBI" id="CHEBI:33019"/>
        <dbReference type="ChEBI" id="CHEBI:61557"/>
        <dbReference type="ChEBI" id="CHEBI:140395"/>
        <dbReference type="EC" id="2.7.7.6"/>
    </reaction>
</comment>
<dbReference type="CDD" id="cd02735">
    <property type="entry name" value="RNAP_I_Rpa1_C"/>
    <property type="match status" value="1"/>
</dbReference>
<name>A0AAX4JG63_9MICR</name>
<gene>
    <name evidence="15" type="ORF">VNE69_11146</name>
</gene>
<evidence type="ECO:0000313" key="16">
    <source>
        <dbReference type="Proteomes" id="UP001334084"/>
    </source>
</evidence>
<evidence type="ECO:0000256" key="4">
    <source>
        <dbReference type="ARBA" id="ARBA00022679"/>
    </source>
</evidence>
<dbReference type="InterPro" id="IPR006592">
    <property type="entry name" value="RNA_pol_N"/>
</dbReference>
<dbReference type="FunFam" id="2.40.40.20:FF:000019">
    <property type="entry name" value="DNA-directed RNA polymerase II subunit RPB1"/>
    <property type="match status" value="1"/>
</dbReference>
<protein>
    <recommendedName>
        <fullName evidence="12">DNA-directed RNA polymerase subunit</fullName>
        <ecNumber evidence="12">2.7.7.6</ecNumber>
    </recommendedName>
</protein>
<evidence type="ECO:0000256" key="5">
    <source>
        <dbReference type="ARBA" id="ARBA00022695"/>
    </source>
</evidence>
<dbReference type="SUPFAM" id="SSF64484">
    <property type="entry name" value="beta and beta-prime subunits of DNA dependent RNA-polymerase"/>
    <property type="match status" value="1"/>
</dbReference>
<dbReference type="EC" id="2.7.7.6" evidence="12"/>
<dbReference type="GO" id="GO:0003677">
    <property type="term" value="F:DNA binding"/>
    <property type="evidence" value="ECO:0007669"/>
    <property type="project" value="InterPro"/>
</dbReference>
<dbReference type="Gene3D" id="6.10.250.2940">
    <property type="match status" value="1"/>
</dbReference>
<keyword evidence="4 12" id="KW-0808">Transferase</keyword>
<evidence type="ECO:0000256" key="13">
    <source>
        <dbReference type="SAM" id="MobiDB-lite"/>
    </source>
</evidence>